<keyword evidence="1" id="KW-0472">Membrane</keyword>
<dbReference type="Proteomes" id="UP001629249">
    <property type="component" value="Unassembled WGS sequence"/>
</dbReference>
<evidence type="ECO:0000256" key="1">
    <source>
        <dbReference type="SAM" id="Phobius"/>
    </source>
</evidence>
<proteinExistence type="predicted"/>
<keyword evidence="3" id="KW-1185">Reference proteome</keyword>
<protein>
    <submittedName>
        <fullName evidence="2">Uncharacterized protein</fullName>
    </submittedName>
</protein>
<dbReference type="RefSeq" id="WP_408331261.1">
    <property type="nucleotide sequence ID" value="NZ_JAQQFH010000019.1"/>
</dbReference>
<comment type="caution">
    <text evidence="2">The sequence shown here is derived from an EMBL/GenBank/DDBJ whole genome shotgun (WGS) entry which is preliminary data.</text>
</comment>
<feature type="transmembrane region" description="Helical" evidence="1">
    <location>
        <begin position="154"/>
        <end position="175"/>
    </location>
</feature>
<evidence type="ECO:0000313" key="3">
    <source>
        <dbReference type="Proteomes" id="UP001629249"/>
    </source>
</evidence>
<evidence type="ECO:0000313" key="2">
    <source>
        <dbReference type="EMBL" id="MFL9888950.1"/>
    </source>
</evidence>
<keyword evidence="1" id="KW-1133">Transmembrane helix</keyword>
<feature type="transmembrane region" description="Helical" evidence="1">
    <location>
        <begin position="25"/>
        <end position="44"/>
    </location>
</feature>
<reference evidence="2 3" key="1">
    <citation type="journal article" date="2024" name="Chem. Sci.">
        <title>Discovery of megapolipeptins by genome mining of a Burkholderiales bacteria collection.</title>
        <authorList>
            <person name="Paulo B.S."/>
            <person name="Recchia M.J.J."/>
            <person name="Lee S."/>
            <person name="Fergusson C.H."/>
            <person name="Romanowski S.B."/>
            <person name="Hernandez A."/>
            <person name="Krull N."/>
            <person name="Liu D.Y."/>
            <person name="Cavanagh H."/>
            <person name="Bos A."/>
            <person name="Gray C.A."/>
            <person name="Murphy B.T."/>
            <person name="Linington R.G."/>
            <person name="Eustaquio A.S."/>
        </authorList>
    </citation>
    <scope>NUCLEOTIDE SEQUENCE [LARGE SCALE GENOMIC DNA]</scope>
    <source>
        <strain evidence="2 3">RL16-012-BIC-B</strain>
    </source>
</reference>
<gene>
    <name evidence="2" type="ORF">PQR66_38425</name>
</gene>
<sequence length="283" mass="29849">MPLLILLPALCRPHGWRVRVLGVALWIGCMMATCYGHAAFFVMAQKHAGEVRAAVVPVASVPGRNLAEIASDRVGIVARLARVTERRCGDRCAAVHIERTTLNARLVALDAESAEVTRRELAIERADAERAAAKADPLAGLLTAFGVAAGRVDLVAGMAFAIVLEWVACFCWLLALRPAGTPTNAVAPAQEVSHGLSVTRVTPASKAVTPGTRDATKLVETASSAAGERTDDLTRVLTATRNGTLRGTVAEIRKHLGCSQAKAGILRKQLAEQTHSSNVATGK</sequence>
<organism evidence="2 3">
    <name type="scientific">Paraburkholderia agricolaris</name>
    <dbReference type="NCBI Taxonomy" id="2152888"/>
    <lineage>
        <taxon>Bacteria</taxon>
        <taxon>Pseudomonadati</taxon>
        <taxon>Pseudomonadota</taxon>
        <taxon>Betaproteobacteria</taxon>
        <taxon>Burkholderiales</taxon>
        <taxon>Burkholderiaceae</taxon>
        <taxon>Paraburkholderia</taxon>
    </lineage>
</organism>
<keyword evidence="1" id="KW-0812">Transmembrane</keyword>
<accession>A0ABW9A1V1</accession>
<name>A0ABW9A1V1_9BURK</name>
<dbReference type="EMBL" id="JAQQFN010000054">
    <property type="protein sequence ID" value="MFL9888950.1"/>
    <property type="molecule type" value="Genomic_DNA"/>
</dbReference>